<sequence length="610" mass="58126">MATLAPVILEAPAVTGTPVGPAPRPEEAAAPEGPAAGASGAPGATGELDSTGTPGLDGRVGLDGDAVAGGVDTASRVGGSRDQVDNIIVGVEVNDGDGSSGGQSLGSVRGNVRNRGGGDGVVGTRSAGASGDRASGGSASRGSAGGRSASRDRGNTSGDRGNTSGLARNNGGGSDGDGGVDGQLGLLDNLQDGNDLVNTADNAGQSLLDLVIVLTVGVDAVVDVLDELSVGAVAAGIGVTRAGNSVHPGVQARGDQLRVVNLGASRRSGNGGRRRDQLGGGDDGGSVADAGGDTSGDNGNLRGNNLGDGGGGRADRGDSGNTVGRDGGNDGHGVGLGGGGNAGLSDGADSGAQDDGVSDDQDGSLLSSGAVSDGGSARGDGLDLGSEDGRGLHVLSGAGGGLDRARGGSGSSNGNAGGLADSGSLAVAVEGDLGDLDLAVAGRLVRLAGVDDTDVLGTTALVVRNRGTVLGAGRAGLAVAAVGHVEVELQVAVKLGLDVEGLDGELLDSGAVAANLRSGLLLAAAATSDGLAGVETGLASETLELEAVVRLDLTDGHVVPLEATLLGFSALVVAVGGSGVLLVTTEGGRGLTEEGGGDRNNSSSFHLNVV</sequence>
<feature type="compositionally biased region" description="Low complexity" evidence="1">
    <location>
        <begin position="122"/>
        <end position="148"/>
    </location>
</feature>
<dbReference type="AlphaFoldDB" id="A0A2C5WXF9"/>
<feature type="compositionally biased region" description="Low complexity" evidence="1">
    <location>
        <begin position="56"/>
        <end position="72"/>
    </location>
</feature>
<comment type="caution">
    <text evidence="2">The sequence shown here is derived from an EMBL/GenBank/DDBJ whole genome shotgun (WGS) entry which is preliminary data.</text>
</comment>
<feature type="region of interest" description="Disordered" evidence="1">
    <location>
        <begin position="589"/>
        <end position="610"/>
    </location>
</feature>
<reference evidence="2 3" key="2">
    <citation type="journal article" date="2013" name="IMA Fungus">
        <title>IMA Genome-F 1: Ceratocystis fimbriata: Draft nuclear genome sequence for the plant pathogen, Ceratocystis fimbriata.</title>
        <authorList>
            <person name="Wilken P.M."/>
            <person name="Steenkamp E.T."/>
            <person name="Wingfield M.J."/>
            <person name="de Beer Z.W."/>
            <person name="Wingfield B.D."/>
        </authorList>
    </citation>
    <scope>NUCLEOTIDE SEQUENCE [LARGE SCALE GENOMIC DNA]</scope>
    <source>
        <strain evidence="2 3">CBS 114723</strain>
    </source>
</reference>
<feature type="region of interest" description="Disordered" evidence="1">
    <location>
        <begin position="1"/>
        <end position="78"/>
    </location>
</feature>
<evidence type="ECO:0000256" key="1">
    <source>
        <dbReference type="SAM" id="MobiDB-lite"/>
    </source>
</evidence>
<name>A0A2C5WXF9_9PEZI</name>
<feature type="compositionally biased region" description="Gly residues" evidence="1">
    <location>
        <begin position="330"/>
        <end position="342"/>
    </location>
</feature>
<feature type="compositionally biased region" description="Gly residues" evidence="1">
    <location>
        <begin position="397"/>
        <end position="415"/>
    </location>
</feature>
<protein>
    <submittedName>
        <fullName evidence="2">Uncharacterized protein</fullName>
    </submittedName>
</protein>
<gene>
    <name evidence="2" type="ORF">CFIMG_007421RA00001</name>
</gene>
<accession>A0A2C5WXF9</accession>
<organism evidence="2 3">
    <name type="scientific">Ceratocystis fimbriata CBS 114723</name>
    <dbReference type="NCBI Taxonomy" id="1035309"/>
    <lineage>
        <taxon>Eukaryota</taxon>
        <taxon>Fungi</taxon>
        <taxon>Dikarya</taxon>
        <taxon>Ascomycota</taxon>
        <taxon>Pezizomycotina</taxon>
        <taxon>Sordariomycetes</taxon>
        <taxon>Hypocreomycetidae</taxon>
        <taxon>Microascales</taxon>
        <taxon>Ceratocystidaceae</taxon>
        <taxon>Ceratocystis</taxon>
    </lineage>
</organism>
<feature type="compositionally biased region" description="Low complexity" evidence="1">
    <location>
        <begin position="28"/>
        <end position="47"/>
    </location>
</feature>
<keyword evidence="3" id="KW-1185">Reference proteome</keyword>
<feature type="compositionally biased region" description="Polar residues" evidence="1">
    <location>
        <begin position="155"/>
        <end position="167"/>
    </location>
</feature>
<feature type="compositionally biased region" description="Low complexity" evidence="1">
    <location>
        <begin position="285"/>
        <end position="305"/>
    </location>
</feature>
<feature type="region of interest" description="Disordered" evidence="1">
    <location>
        <begin position="92"/>
        <end position="180"/>
    </location>
</feature>
<feature type="region of interest" description="Disordered" evidence="1">
    <location>
        <begin position="242"/>
        <end position="415"/>
    </location>
</feature>
<proteinExistence type="predicted"/>
<feature type="compositionally biased region" description="Low complexity" evidence="1">
    <location>
        <begin position="105"/>
        <end position="114"/>
    </location>
</feature>
<dbReference type="EMBL" id="APWK03000131">
    <property type="protein sequence ID" value="PHH50432.1"/>
    <property type="molecule type" value="Genomic_DNA"/>
</dbReference>
<feature type="compositionally biased region" description="Polar residues" evidence="1">
    <location>
        <begin position="599"/>
        <end position="610"/>
    </location>
</feature>
<dbReference type="Proteomes" id="UP000222788">
    <property type="component" value="Unassembled WGS sequence"/>
</dbReference>
<feature type="compositionally biased region" description="Gly residues" evidence="1">
    <location>
        <begin position="170"/>
        <end position="180"/>
    </location>
</feature>
<feature type="compositionally biased region" description="Low complexity" evidence="1">
    <location>
        <begin position="343"/>
        <end position="355"/>
    </location>
</feature>
<reference evidence="2 3" key="1">
    <citation type="journal article" date="2013" name="Fungal Biol.">
        <title>Analysis of microsatellite markers in the genome of the plant pathogen Ceratocystis fimbriata.</title>
        <authorList>
            <person name="Simpson M.C."/>
            <person name="Wilken P.M."/>
            <person name="Coetzee M.P."/>
            <person name="Wingfield M.J."/>
            <person name="Wingfield B.D."/>
        </authorList>
    </citation>
    <scope>NUCLEOTIDE SEQUENCE [LARGE SCALE GENOMIC DNA]</scope>
    <source>
        <strain evidence="2 3">CBS 114723</strain>
    </source>
</reference>
<evidence type="ECO:0000313" key="2">
    <source>
        <dbReference type="EMBL" id="PHH50432.1"/>
    </source>
</evidence>
<evidence type="ECO:0000313" key="3">
    <source>
        <dbReference type="Proteomes" id="UP000222788"/>
    </source>
</evidence>